<evidence type="ECO:0000313" key="3">
    <source>
        <dbReference type="Proteomes" id="UP000499080"/>
    </source>
</evidence>
<proteinExistence type="predicted"/>
<feature type="transmembrane region" description="Helical" evidence="1">
    <location>
        <begin position="6"/>
        <end position="31"/>
    </location>
</feature>
<evidence type="ECO:0008006" key="4">
    <source>
        <dbReference type="Google" id="ProtNLM"/>
    </source>
</evidence>
<dbReference type="OrthoDB" id="10002463at2759"/>
<keyword evidence="1" id="KW-0472">Membrane</keyword>
<dbReference type="InterPro" id="IPR036397">
    <property type="entry name" value="RNaseH_sf"/>
</dbReference>
<organism evidence="2 3">
    <name type="scientific">Araneus ventricosus</name>
    <name type="common">Orbweaver spider</name>
    <name type="synonym">Epeira ventricosa</name>
    <dbReference type="NCBI Taxonomy" id="182803"/>
    <lineage>
        <taxon>Eukaryota</taxon>
        <taxon>Metazoa</taxon>
        <taxon>Ecdysozoa</taxon>
        <taxon>Arthropoda</taxon>
        <taxon>Chelicerata</taxon>
        <taxon>Arachnida</taxon>
        <taxon>Araneae</taxon>
        <taxon>Araneomorphae</taxon>
        <taxon>Entelegynae</taxon>
        <taxon>Araneoidea</taxon>
        <taxon>Araneidae</taxon>
        <taxon>Araneus</taxon>
    </lineage>
</organism>
<accession>A0A4Y2VHN9</accession>
<keyword evidence="1" id="KW-1133">Transmembrane helix</keyword>
<dbReference type="EMBL" id="BGPR01047793">
    <property type="protein sequence ID" value="GBO24819.1"/>
    <property type="molecule type" value="Genomic_DNA"/>
</dbReference>
<dbReference type="AlphaFoldDB" id="A0A4Y2VHN9"/>
<dbReference type="GO" id="GO:0003676">
    <property type="term" value="F:nucleic acid binding"/>
    <property type="evidence" value="ECO:0007669"/>
    <property type="project" value="InterPro"/>
</dbReference>
<gene>
    <name evidence="2" type="ORF">AVEN_207357_1</name>
</gene>
<name>A0A4Y2VHN9_ARAVE</name>
<evidence type="ECO:0000313" key="2">
    <source>
        <dbReference type="EMBL" id="GBO24819.1"/>
    </source>
</evidence>
<comment type="caution">
    <text evidence="2">The sequence shown here is derived from an EMBL/GenBank/DDBJ whole genome shotgun (WGS) entry which is preliminary data.</text>
</comment>
<evidence type="ECO:0000256" key="1">
    <source>
        <dbReference type="SAM" id="Phobius"/>
    </source>
</evidence>
<reference evidence="2 3" key="1">
    <citation type="journal article" date="2019" name="Sci. Rep.">
        <title>Orb-weaving spider Araneus ventricosus genome elucidates the spidroin gene catalogue.</title>
        <authorList>
            <person name="Kono N."/>
            <person name="Nakamura H."/>
            <person name="Ohtoshi R."/>
            <person name="Moran D.A.P."/>
            <person name="Shinohara A."/>
            <person name="Yoshida Y."/>
            <person name="Fujiwara M."/>
            <person name="Mori M."/>
            <person name="Tomita M."/>
            <person name="Arakawa K."/>
        </authorList>
    </citation>
    <scope>NUCLEOTIDE SEQUENCE [LARGE SCALE GENOMIC DNA]</scope>
</reference>
<keyword evidence="3" id="KW-1185">Reference proteome</keyword>
<sequence length="122" mass="14168">MSLHTAPQIFMTFSIILLLVEQSILLTRLFTLFQKFFQEKKLTVLDWAVNSPNANLIQNLWSIVKRLVSKMDCSTKRRIIEDVIKICFRDDDVKNNLCSKLVGSIPKRVQNIIKARGGHIFY</sequence>
<protein>
    <recommendedName>
        <fullName evidence="4">Tc1-like transposase DDE domain-containing protein</fullName>
    </recommendedName>
</protein>
<dbReference type="Proteomes" id="UP000499080">
    <property type="component" value="Unassembled WGS sequence"/>
</dbReference>
<keyword evidence="1" id="KW-0812">Transmembrane</keyword>
<dbReference type="Gene3D" id="3.30.420.10">
    <property type="entry name" value="Ribonuclease H-like superfamily/Ribonuclease H"/>
    <property type="match status" value="1"/>
</dbReference>